<evidence type="ECO:0000313" key="5">
    <source>
        <dbReference type="Proteomes" id="UP000823612"/>
    </source>
</evidence>
<comment type="caution">
    <text evidence="4">The sequence shown here is derived from an EMBL/GenBank/DDBJ whole genome shotgun (WGS) entry which is preliminary data.</text>
</comment>
<feature type="compositionally biased region" description="Low complexity" evidence="1">
    <location>
        <begin position="58"/>
        <end position="71"/>
    </location>
</feature>
<sequence>MNRALILVLSLMFGTFLLAQSSNPDFIDSPSWVLAGEGELADFPSPVAIPTPTDHSRPAASRAASKARPRTSSNEGFFHLGIYVTPTLNWLSSVDKDEAGNRRYERTGSNFSATPTVMLDMRLFRRFYVGVGVAYNTWGGKISAINGPYDYKRSFSFSYVEIPVRVKIQTRNFSDSRASLFFSAGANLGFGVDFSYRDKYKDLQMIAPIPATGDFVTNKQKIKEDRKLANLSAVGQIGVNYQIGRRLNLLVGIEYHYGFIRPLKKGETHPWPDFNNQQIGLVLGIMF</sequence>
<evidence type="ECO:0000313" key="4">
    <source>
        <dbReference type="EMBL" id="MBO8432741.1"/>
    </source>
</evidence>
<gene>
    <name evidence="4" type="ORF">IAB08_05555</name>
</gene>
<accession>A0A9D9H1A0</accession>
<evidence type="ECO:0000256" key="1">
    <source>
        <dbReference type="SAM" id="MobiDB-lite"/>
    </source>
</evidence>
<keyword evidence="2" id="KW-0732">Signal</keyword>
<feature type="signal peptide" evidence="2">
    <location>
        <begin position="1"/>
        <end position="19"/>
    </location>
</feature>
<feature type="domain" description="Outer membrane protein beta-barrel" evidence="3">
    <location>
        <begin position="77"/>
        <end position="260"/>
    </location>
</feature>
<dbReference type="Pfam" id="PF13568">
    <property type="entry name" value="OMP_b-brl_2"/>
    <property type="match status" value="1"/>
</dbReference>
<dbReference type="InterPro" id="IPR025665">
    <property type="entry name" value="Beta-barrel_OMP_2"/>
</dbReference>
<dbReference type="EMBL" id="JADIMZ010000085">
    <property type="protein sequence ID" value="MBO8432741.1"/>
    <property type="molecule type" value="Genomic_DNA"/>
</dbReference>
<feature type="region of interest" description="Disordered" evidence="1">
    <location>
        <begin position="45"/>
        <end position="71"/>
    </location>
</feature>
<reference evidence="4" key="1">
    <citation type="submission" date="2020-10" db="EMBL/GenBank/DDBJ databases">
        <authorList>
            <person name="Gilroy R."/>
        </authorList>
    </citation>
    <scope>NUCLEOTIDE SEQUENCE</scope>
    <source>
        <strain evidence="4">2889</strain>
    </source>
</reference>
<evidence type="ECO:0000259" key="3">
    <source>
        <dbReference type="Pfam" id="PF13568"/>
    </source>
</evidence>
<feature type="chain" id="PRO_5039261321" evidence="2">
    <location>
        <begin position="20"/>
        <end position="287"/>
    </location>
</feature>
<protein>
    <submittedName>
        <fullName evidence="4">Outer membrane beta-barrel protein</fullName>
    </submittedName>
</protein>
<reference evidence="4" key="2">
    <citation type="journal article" date="2021" name="PeerJ">
        <title>Extensive microbial diversity within the chicken gut microbiome revealed by metagenomics and culture.</title>
        <authorList>
            <person name="Gilroy R."/>
            <person name="Ravi A."/>
            <person name="Getino M."/>
            <person name="Pursley I."/>
            <person name="Horton D.L."/>
            <person name="Alikhan N.F."/>
            <person name="Baker D."/>
            <person name="Gharbi K."/>
            <person name="Hall N."/>
            <person name="Watson M."/>
            <person name="Adriaenssens E.M."/>
            <person name="Foster-Nyarko E."/>
            <person name="Jarju S."/>
            <person name="Secka A."/>
            <person name="Antonio M."/>
            <person name="Oren A."/>
            <person name="Chaudhuri R.R."/>
            <person name="La Ragione R."/>
            <person name="Hildebrand F."/>
            <person name="Pallen M.J."/>
        </authorList>
    </citation>
    <scope>NUCLEOTIDE SEQUENCE</scope>
    <source>
        <strain evidence="4">2889</strain>
    </source>
</reference>
<proteinExistence type="predicted"/>
<dbReference type="AlphaFoldDB" id="A0A9D9H1A0"/>
<name>A0A9D9H1A0_9BACT</name>
<evidence type="ECO:0000256" key="2">
    <source>
        <dbReference type="SAM" id="SignalP"/>
    </source>
</evidence>
<organism evidence="4 5">
    <name type="scientific">Candidatus Pullibacteroides excrementavium</name>
    <dbReference type="NCBI Taxonomy" id="2840905"/>
    <lineage>
        <taxon>Bacteria</taxon>
        <taxon>Pseudomonadati</taxon>
        <taxon>Bacteroidota</taxon>
        <taxon>Bacteroidia</taxon>
        <taxon>Bacteroidales</taxon>
        <taxon>Candidatus Pullibacteroides</taxon>
    </lineage>
</organism>
<dbReference type="Proteomes" id="UP000823612">
    <property type="component" value="Unassembled WGS sequence"/>
</dbReference>